<evidence type="ECO:0000313" key="8">
    <source>
        <dbReference type="Proteomes" id="UP000524246"/>
    </source>
</evidence>
<dbReference type="InterPro" id="IPR015421">
    <property type="entry name" value="PyrdxlP-dep_Trfase_major"/>
</dbReference>
<dbReference type="EMBL" id="JAAZON010000405">
    <property type="protein sequence ID" value="NMC63311.1"/>
    <property type="molecule type" value="Genomic_DNA"/>
</dbReference>
<dbReference type="SUPFAM" id="SSF53383">
    <property type="entry name" value="PLP-dependent transferases"/>
    <property type="match status" value="1"/>
</dbReference>
<dbReference type="Gene3D" id="3.40.640.10">
    <property type="entry name" value="Type I PLP-dependent aspartate aminotransferase-like (Major domain)"/>
    <property type="match status" value="1"/>
</dbReference>
<evidence type="ECO:0000313" key="7">
    <source>
        <dbReference type="EMBL" id="NMC63311.1"/>
    </source>
</evidence>
<dbReference type="Proteomes" id="UP000524246">
    <property type="component" value="Unassembled WGS sequence"/>
</dbReference>
<feature type="non-terminal residue" evidence="7">
    <location>
        <position position="175"/>
    </location>
</feature>
<comment type="cofactor">
    <cofactor evidence="1">
        <name>pyridoxal 5'-phosphate</name>
        <dbReference type="ChEBI" id="CHEBI:597326"/>
    </cofactor>
</comment>
<dbReference type="InterPro" id="IPR050596">
    <property type="entry name" value="AspAT/PAT-like"/>
</dbReference>
<dbReference type="Pfam" id="PF00155">
    <property type="entry name" value="Aminotran_1_2"/>
    <property type="match status" value="1"/>
</dbReference>
<dbReference type="PANTHER" id="PTHR46383">
    <property type="entry name" value="ASPARTATE AMINOTRANSFERASE"/>
    <property type="match status" value="1"/>
</dbReference>
<dbReference type="GO" id="GO:0030170">
    <property type="term" value="F:pyridoxal phosphate binding"/>
    <property type="evidence" value="ECO:0007669"/>
    <property type="project" value="InterPro"/>
</dbReference>
<comment type="similarity">
    <text evidence="2">Belongs to the class-I pyridoxal-phosphate-dependent aminotransferase family.</text>
</comment>
<dbReference type="InterPro" id="IPR015422">
    <property type="entry name" value="PyrdxlP-dep_Trfase_small"/>
</dbReference>
<proteinExistence type="inferred from homology"/>
<accession>A0A7X9FSY1</accession>
<evidence type="ECO:0000256" key="5">
    <source>
        <dbReference type="ARBA" id="ARBA00022898"/>
    </source>
</evidence>
<dbReference type="GO" id="GO:0008483">
    <property type="term" value="F:transaminase activity"/>
    <property type="evidence" value="ECO:0007669"/>
    <property type="project" value="UniProtKB-KW"/>
</dbReference>
<evidence type="ECO:0000256" key="3">
    <source>
        <dbReference type="ARBA" id="ARBA00022576"/>
    </source>
</evidence>
<evidence type="ECO:0000259" key="6">
    <source>
        <dbReference type="Pfam" id="PF00155"/>
    </source>
</evidence>
<sequence length="175" mass="19057">MTNPNLSHRASIIPASPIRKLAPLANTAKAKGLRVYHLNIGQPDIKSPQEFFEGLQKFSNDVIAYEQSKGNETLCQAWSSYMNKTTNLNTRPEQFQITAGGSEAIIFALMCCADPGDEIIVFDPTYANYIGFSVMGGIKLVSVAGDIDKDFHLPPVAEIEAAITPKTRAVILCNP</sequence>
<dbReference type="InterPro" id="IPR015424">
    <property type="entry name" value="PyrdxlP-dep_Trfase"/>
</dbReference>
<keyword evidence="3 7" id="KW-0032">Aminotransferase</keyword>
<dbReference type="GO" id="GO:0006520">
    <property type="term" value="P:amino acid metabolic process"/>
    <property type="evidence" value="ECO:0007669"/>
    <property type="project" value="InterPro"/>
</dbReference>
<protein>
    <submittedName>
        <fullName evidence="7">Aminotransferase class I/II-fold pyridoxal phosphate-dependent enzyme</fullName>
    </submittedName>
</protein>
<dbReference type="AlphaFoldDB" id="A0A7X9FSY1"/>
<dbReference type="CDD" id="cd00609">
    <property type="entry name" value="AAT_like"/>
    <property type="match status" value="1"/>
</dbReference>
<keyword evidence="5" id="KW-0663">Pyridoxal phosphate</keyword>
<evidence type="ECO:0000256" key="4">
    <source>
        <dbReference type="ARBA" id="ARBA00022679"/>
    </source>
</evidence>
<evidence type="ECO:0000256" key="1">
    <source>
        <dbReference type="ARBA" id="ARBA00001933"/>
    </source>
</evidence>
<evidence type="ECO:0000256" key="2">
    <source>
        <dbReference type="ARBA" id="ARBA00007441"/>
    </source>
</evidence>
<name>A0A7X9FSY1_9DELT</name>
<reference evidence="7 8" key="1">
    <citation type="journal article" date="2020" name="Biotechnol. Biofuels">
        <title>New insights from the biogas microbiome by comprehensive genome-resolved metagenomics of nearly 1600 species originating from multiple anaerobic digesters.</title>
        <authorList>
            <person name="Campanaro S."/>
            <person name="Treu L."/>
            <person name="Rodriguez-R L.M."/>
            <person name="Kovalovszki A."/>
            <person name="Ziels R.M."/>
            <person name="Maus I."/>
            <person name="Zhu X."/>
            <person name="Kougias P.G."/>
            <person name="Basile A."/>
            <person name="Luo G."/>
            <person name="Schluter A."/>
            <person name="Konstantinidis K.T."/>
            <person name="Angelidaki I."/>
        </authorList>
    </citation>
    <scope>NUCLEOTIDE SEQUENCE [LARGE SCALE GENOMIC DNA]</scope>
    <source>
        <strain evidence="7">AS27yjCOA_65</strain>
    </source>
</reference>
<keyword evidence="4 7" id="KW-0808">Transferase</keyword>
<dbReference type="InterPro" id="IPR004839">
    <property type="entry name" value="Aminotransferase_I/II_large"/>
</dbReference>
<gene>
    <name evidence="7" type="ORF">GYA55_09100</name>
</gene>
<organism evidence="7 8">
    <name type="scientific">SAR324 cluster bacterium</name>
    <dbReference type="NCBI Taxonomy" id="2024889"/>
    <lineage>
        <taxon>Bacteria</taxon>
        <taxon>Deltaproteobacteria</taxon>
        <taxon>SAR324 cluster</taxon>
    </lineage>
</organism>
<comment type="caution">
    <text evidence="7">The sequence shown here is derived from an EMBL/GenBank/DDBJ whole genome shotgun (WGS) entry which is preliminary data.</text>
</comment>
<dbReference type="Gene3D" id="3.90.1150.10">
    <property type="entry name" value="Aspartate Aminotransferase, domain 1"/>
    <property type="match status" value="1"/>
</dbReference>
<feature type="domain" description="Aminotransferase class I/classII large" evidence="6">
    <location>
        <begin position="38"/>
        <end position="175"/>
    </location>
</feature>